<dbReference type="FunFam" id="2.10.109.10:FF:000012">
    <property type="entry name" value="Peptidase/ serine-type peptidase"/>
    <property type="match status" value="1"/>
</dbReference>
<dbReference type="PROSITE" id="PS00761">
    <property type="entry name" value="SPASE_I_3"/>
    <property type="match status" value="1"/>
</dbReference>
<comment type="catalytic activity">
    <reaction evidence="1">
        <text>Cleavage of hydrophobic, N-terminal signal or leader sequences from secreted and periplasmic proteins.</text>
        <dbReference type="EC" id="3.4.21.89"/>
    </reaction>
</comment>
<accession>A0A9N7NI56</accession>
<dbReference type="InterPro" id="IPR000223">
    <property type="entry name" value="Pept_S26A_signal_pept_1"/>
</dbReference>
<evidence type="ECO:0000256" key="4">
    <source>
        <dbReference type="ARBA" id="ARBA00009370"/>
    </source>
</evidence>
<keyword evidence="9" id="KW-0378">Hydrolase</keyword>
<evidence type="ECO:0000256" key="3">
    <source>
        <dbReference type="ARBA" id="ARBA00004370"/>
    </source>
</evidence>
<dbReference type="Pfam" id="PF10502">
    <property type="entry name" value="Peptidase_S26"/>
    <property type="match status" value="1"/>
</dbReference>
<comment type="caution">
    <text evidence="14">The sequence shown here is derived from an EMBL/GenBank/DDBJ whole genome shotgun (WGS) entry which is preliminary data.</text>
</comment>
<evidence type="ECO:0000313" key="15">
    <source>
        <dbReference type="Proteomes" id="UP001153555"/>
    </source>
</evidence>
<feature type="domain" description="Peptidase S26" evidence="13">
    <location>
        <begin position="204"/>
        <end position="361"/>
    </location>
</feature>
<evidence type="ECO:0000256" key="11">
    <source>
        <dbReference type="ARBA" id="ARBA00023136"/>
    </source>
</evidence>
<evidence type="ECO:0000256" key="10">
    <source>
        <dbReference type="ARBA" id="ARBA00022946"/>
    </source>
</evidence>
<dbReference type="InterPro" id="IPR019533">
    <property type="entry name" value="Peptidase_S26"/>
</dbReference>
<evidence type="ECO:0000256" key="9">
    <source>
        <dbReference type="ARBA" id="ARBA00022801"/>
    </source>
</evidence>
<feature type="active site" evidence="12">
    <location>
        <position position="281"/>
    </location>
</feature>
<keyword evidence="11" id="KW-0472">Membrane</keyword>
<dbReference type="PANTHER" id="PTHR43390:SF2">
    <property type="entry name" value="THYLAKOIDAL PROCESSING PEPTIDASE 2, CHLOROPLASTIC-RELATED"/>
    <property type="match status" value="1"/>
</dbReference>
<keyword evidence="15" id="KW-1185">Reference proteome</keyword>
<keyword evidence="10" id="KW-0809">Transit peptide</keyword>
<dbReference type="GO" id="GO:0010027">
    <property type="term" value="P:thylakoid membrane organization"/>
    <property type="evidence" value="ECO:0007669"/>
    <property type="project" value="TreeGrafter"/>
</dbReference>
<evidence type="ECO:0000256" key="12">
    <source>
        <dbReference type="PIRSR" id="PIRSR600223-1"/>
    </source>
</evidence>
<reference evidence="14" key="1">
    <citation type="submission" date="2019-12" db="EMBL/GenBank/DDBJ databases">
        <authorList>
            <person name="Scholes J."/>
        </authorList>
    </citation>
    <scope>NUCLEOTIDE SEQUENCE</scope>
</reference>
<feature type="active site" evidence="12">
    <location>
        <position position="231"/>
    </location>
</feature>
<dbReference type="InterPro" id="IPR019756">
    <property type="entry name" value="Pept_S26A_signal_pept_1_Ser-AS"/>
</dbReference>
<dbReference type="GO" id="GO:0009003">
    <property type="term" value="F:signal peptidase activity"/>
    <property type="evidence" value="ECO:0007669"/>
    <property type="project" value="UniProtKB-EC"/>
</dbReference>
<evidence type="ECO:0000256" key="8">
    <source>
        <dbReference type="ARBA" id="ARBA00022670"/>
    </source>
</evidence>
<evidence type="ECO:0000256" key="7">
    <source>
        <dbReference type="ARBA" id="ARBA00022640"/>
    </source>
</evidence>
<keyword evidence="7" id="KW-0934">Plastid</keyword>
<dbReference type="SUPFAM" id="SSF51306">
    <property type="entry name" value="LexA/Signal peptidase"/>
    <property type="match status" value="1"/>
</dbReference>
<dbReference type="GO" id="GO:0009535">
    <property type="term" value="C:chloroplast thylakoid membrane"/>
    <property type="evidence" value="ECO:0007669"/>
    <property type="project" value="TreeGrafter"/>
</dbReference>
<evidence type="ECO:0000313" key="14">
    <source>
        <dbReference type="EMBL" id="CAA0830954.1"/>
    </source>
</evidence>
<dbReference type="EC" id="3.4.21.89" evidence="5"/>
<dbReference type="GO" id="GO:0006465">
    <property type="term" value="P:signal peptide processing"/>
    <property type="evidence" value="ECO:0007669"/>
    <property type="project" value="InterPro"/>
</dbReference>
<dbReference type="OrthoDB" id="308440at2759"/>
<proteinExistence type="inferred from homology"/>
<dbReference type="InterPro" id="IPR019758">
    <property type="entry name" value="Pept_S26A_signal_pept_1_CS"/>
</dbReference>
<dbReference type="PRINTS" id="PR00727">
    <property type="entry name" value="LEADERPTASE"/>
</dbReference>
<dbReference type="GO" id="GO:0004252">
    <property type="term" value="F:serine-type endopeptidase activity"/>
    <property type="evidence" value="ECO:0007669"/>
    <property type="project" value="InterPro"/>
</dbReference>
<comment type="similarity">
    <text evidence="4">Belongs to the peptidase S26 family.</text>
</comment>
<keyword evidence="6" id="KW-0150">Chloroplast</keyword>
<protein>
    <recommendedName>
        <fullName evidence="5">signal peptidase I</fullName>
        <ecNumber evidence="5">3.4.21.89</ecNumber>
    </recommendedName>
</protein>
<dbReference type="CDD" id="cd06530">
    <property type="entry name" value="S26_SPase_I"/>
    <property type="match status" value="1"/>
</dbReference>
<dbReference type="PROSITE" id="PS00501">
    <property type="entry name" value="SPASE_I_1"/>
    <property type="match status" value="1"/>
</dbReference>
<dbReference type="Proteomes" id="UP001153555">
    <property type="component" value="Unassembled WGS sequence"/>
</dbReference>
<evidence type="ECO:0000256" key="2">
    <source>
        <dbReference type="ARBA" id="ARBA00004229"/>
    </source>
</evidence>
<dbReference type="PANTHER" id="PTHR43390">
    <property type="entry name" value="SIGNAL PEPTIDASE I"/>
    <property type="match status" value="1"/>
</dbReference>
<dbReference type="NCBIfam" id="TIGR02227">
    <property type="entry name" value="sigpep_I_bact"/>
    <property type="match status" value="1"/>
</dbReference>
<dbReference type="EMBL" id="CACSLK010027831">
    <property type="protein sequence ID" value="CAA0830954.1"/>
    <property type="molecule type" value="Genomic_DNA"/>
</dbReference>
<evidence type="ECO:0000259" key="13">
    <source>
        <dbReference type="Pfam" id="PF10502"/>
    </source>
</evidence>
<evidence type="ECO:0000256" key="6">
    <source>
        <dbReference type="ARBA" id="ARBA00022528"/>
    </source>
</evidence>
<dbReference type="Gene3D" id="2.10.109.10">
    <property type="entry name" value="Umud Fragment, subunit A"/>
    <property type="match status" value="1"/>
</dbReference>
<name>A0A9N7NI56_STRHE</name>
<gene>
    <name evidence="14" type="ORF">SHERM_26337</name>
</gene>
<sequence length="383" mass="41898">MAIRFTTYSASMATNLAAASGRGGASRFLHDFSTPTRIFQHPPSHKPAPSYSDFRRLGLATDLNKPTPFSKAILSGEIIGRRGQSPVFFGLLSLMKESIASSTPKSVGFGVSSVQASSIFSFLPSSNWLPSKEPTSTEVDRGRVISSGESVCKGTLKTKIGSEAITKSGGESSVKVLQQKLGVSKFDNSWLLKMLNFCFTSEDAKAAFTAVSVGILFKSSLAEPKSIPSMSMYPTLNVGDRILAEKVSYIFRSPEVSDIVIFKSPSFLQEFGFSLSEVFIKRVVAKAGDCVEVRSGKLIVNDVAQDESFILEPIKYEMDRTFIPEDCVFVLGDNRNNSFDSHNWGPLPVENIVGRSLFRYWPPSKESDSLQNQPQQWGSVAFS</sequence>
<keyword evidence="8" id="KW-0645">Protease</keyword>
<dbReference type="InterPro" id="IPR036286">
    <property type="entry name" value="LexA/Signal_pep-like_sf"/>
</dbReference>
<evidence type="ECO:0000256" key="1">
    <source>
        <dbReference type="ARBA" id="ARBA00000677"/>
    </source>
</evidence>
<organism evidence="14 15">
    <name type="scientific">Striga hermonthica</name>
    <name type="common">Purple witchweed</name>
    <name type="synonym">Buchnera hermonthica</name>
    <dbReference type="NCBI Taxonomy" id="68872"/>
    <lineage>
        <taxon>Eukaryota</taxon>
        <taxon>Viridiplantae</taxon>
        <taxon>Streptophyta</taxon>
        <taxon>Embryophyta</taxon>
        <taxon>Tracheophyta</taxon>
        <taxon>Spermatophyta</taxon>
        <taxon>Magnoliopsida</taxon>
        <taxon>eudicotyledons</taxon>
        <taxon>Gunneridae</taxon>
        <taxon>Pentapetalae</taxon>
        <taxon>asterids</taxon>
        <taxon>lamiids</taxon>
        <taxon>Lamiales</taxon>
        <taxon>Orobanchaceae</taxon>
        <taxon>Buchnereae</taxon>
        <taxon>Striga</taxon>
    </lineage>
</organism>
<dbReference type="AlphaFoldDB" id="A0A9N7NI56"/>
<evidence type="ECO:0000256" key="5">
    <source>
        <dbReference type="ARBA" id="ARBA00013208"/>
    </source>
</evidence>
<comment type="subcellular location">
    <subcellularLocation>
        <location evidence="3">Membrane</location>
    </subcellularLocation>
    <subcellularLocation>
        <location evidence="2">Plastid</location>
        <location evidence="2">Chloroplast</location>
    </subcellularLocation>
</comment>